<reference evidence="1 2" key="1">
    <citation type="journal article" date="2021" name="Hortic Res">
        <title>High-quality reference genome and annotation aids understanding of berry development for evergreen blueberry (Vaccinium darrowii).</title>
        <authorList>
            <person name="Yu J."/>
            <person name="Hulse-Kemp A.M."/>
            <person name="Babiker E."/>
            <person name="Staton M."/>
        </authorList>
    </citation>
    <scope>NUCLEOTIDE SEQUENCE [LARGE SCALE GENOMIC DNA]</scope>
    <source>
        <strain evidence="2">cv. NJ 8807/NJ 8810</strain>
        <tissue evidence="1">Young leaf</tissue>
    </source>
</reference>
<organism evidence="1 2">
    <name type="scientific">Vaccinium darrowii</name>
    <dbReference type="NCBI Taxonomy" id="229202"/>
    <lineage>
        <taxon>Eukaryota</taxon>
        <taxon>Viridiplantae</taxon>
        <taxon>Streptophyta</taxon>
        <taxon>Embryophyta</taxon>
        <taxon>Tracheophyta</taxon>
        <taxon>Spermatophyta</taxon>
        <taxon>Magnoliopsida</taxon>
        <taxon>eudicotyledons</taxon>
        <taxon>Gunneridae</taxon>
        <taxon>Pentapetalae</taxon>
        <taxon>asterids</taxon>
        <taxon>Ericales</taxon>
        <taxon>Ericaceae</taxon>
        <taxon>Vaccinioideae</taxon>
        <taxon>Vaccinieae</taxon>
        <taxon>Vaccinium</taxon>
    </lineage>
</organism>
<name>A0ACB7XRB2_9ERIC</name>
<accession>A0ACB7XRB2</accession>
<keyword evidence="2" id="KW-1185">Reference proteome</keyword>
<proteinExistence type="predicted"/>
<evidence type="ECO:0000313" key="1">
    <source>
        <dbReference type="EMBL" id="KAH7843506.1"/>
    </source>
</evidence>
<comment type="caution">
    <text evidence="1">The sequence shown here is derived from an EMBL/GenBank/DDBJ whole genome shotgun (WGS) entry which is preliminary data.</text>
</comment>
<dbReference type="EMBL" id="CM037151">
    <property type="protein sequence ID" value="KAH7843506.1"/>
    <property type="molecule type" value="Genomic_DNA"/>
</dbReference>
<gene>
    <name evidence="1" type="ORF">Vadar_017412</name>
</gene>
<sequence>MVVTSNGEEEEAQLKPEYDWKSELKGFDDSKTGVKGLVDAGVTKIPHVFIRGKSQLSDTSTTISIASLCNVPIIDIEGIHGSSAQRVEIIKNVRDAYEKWGFFQVVNHGIPTCIMDDMVDGVRRFHEQDTEVKKGFYSRDTTRKFNYNSNFDLYQSPVANWRDTSYCIMASQPLDPQELPAECKYDTKVKYSIDLGWVFMFLFLLLVVLV</sequence>
<evidence type="ECO:0000313" key="2">
    <source>
        <dbReference type="Proteomes" id="UP000828048"/>
    </source>
</evidence>
<protein>
    <submittedName>
        <fullName evidence="1">Uncharacterized protein</fullName>
    </submittedName>
</protein>
<dbReference type="Proteomes" id="UP000828048">
    <property type="component" value="Chromosome 1"/>
</dbReference>